<feature type="repeat" description="ANK" evidence="3">
    <location>
        <begin position="167"/>
        <end position="200"/>
    </location>
</feature>
<dbReference type="InterPro" id="IPR036770">
    <property type="entry name" value="Ankyrin_rpt-contain_sf"/>
</dbReference>
<evidence type="ECO:0000256" key="2">
    <source>
        <dbReference type="ARBA" id="ARBA00023043"/>
    </source>
</evidence>
<accession>A0ABY3X836</accession>
<dbReference type="PROSITE" id="PS51257">
    <property type="entry name" value="PROKAR_LIPOPROTEIN"/>
    <property type="match status" value="1"/>
</dbReference>
<dbReference type="SMART" id="SM00248">
    <property type="entry name" value="ANK"/>
    <property type="match status" value="4"/>
</dbReference>
<feature type="chain" id="PRO_5045542755" evidence="4">
    <location>
        <begin position="32"/>
        <end position="301"/>
    </location>
</feature>
<evidence type="ECO:0000256" key="1">
    <source>
        <dbReference type="ARBA" id="ARBA00022737"/>
    </source>
</evidence>
<name>A0ABY3X836_9GAMM</name>
<dbReference type="PANTHER" id="PTHR24198">
    <property type="entry name" value="ANKYRIN REPEAT AND PROTEIN KINASE DOMAIN-CONTAINING PROTEIN"/>
    <property type="match status" value="1"/>
</dbReference>
<organism evidence="5 6">
    <name type="scientific">Lysobacter gummosus</name>
    <dbReference type="NCBI Taxonomy" id="262324"/>
    <lineage>
        <taxon>Bacteria</taxon>
        <taxon>Pseudomonadati</taxon>
        <taxon>Pseudomonadota</taxon>
        <taxon>Gammaproteobacteria</taxon>
        <taxon>Lysobacterales</taxon>
        <taxon>Lysobacteraceae</taxon>
        <taxon>Lysobacter</taxon>
    </lineage>
</organism>
<evidence type="ECO:0000256" key="3">
    <source>
        <dbReference type="PROSITE-ProRule" id="PRU00023"/>
    </source>
</evidence>
<dbReference type="PANTHER" id="PTHR24198:SF165">
    <property type="entry name" value="ANKYRIN REPEAT-CONTAINING PROTEIN-RELATED"/>
    <property type="match status" value="1"/>
</dbReference>
<keyword evidence="1" id="KW-0677">Repeat</keyword>
<dbReference type="Gene3D" id="1.25.40.20">
    <property type="entry name" value="Ankyrin repeat-containing domain"/>
    <property type="match status" value="1"/>
</dbReference>
<evidence type="ECO:0000256" key="4">
    <source>
        <dbReference type="SAM" id="SignalP"/>
    </source>
</evidence>
<evidence type="ECO:0000313" key="5">
    <source>
        <dbReference type="EMBL" id="UNP28742.1"/>
    </source>
</evidence>
<dbReference type="Pfam" id="PF12796">
    <property type="entry name" value="Ank_2"/>
    <property type="match status" value="1"/>
</dbReference>
<evidence type="ECO:0000313" key="6">
    <source>
        <dbReference type="Proteomes" id="UP000829194"/>
    </source>
</evidence>
<protein>
    <submittedName>
        <fullName evidence="5">Ankyrin repeat domain-containing protein</fullName>
    </submittedName>
</protein>
<dbReference type="PROSITE" id="PS50088">
    <property type="entry name" value="ANK_REPEAT"/>
    <property type="match status" value="1"/>
</dbReference>
<sequence>MRWTALARFATCASHALLVLLLLSSAGCLEAPPSNRALAIDAASWFPDNPKAQQLILAADAGRVDEVRRLMKDEGVNPDKIFSQEAKYPLIAFLVMYKYPKALQVLLENGADPNARFPTPRVTKYKDGSVDTSYPNNAMVWAAKADDTVYLKLLLDHGGDPSTRNSNDETLLLQAFLWGQQWQNVKLLVERGADVNARSQGSTILSDYTGRGGFQQALWLLEHGADPTMEGTRPPGVPAGQSFVISEIFWYPSKPDFVEWQRKCQQWLLAHGYKRPPMPPHIKRMRQSFGYPTEEKDIPLL</sequence>
<feature type="signal peptide" evidence="4">
    <location>
        <begin position="1"/>
        <end position="31"/>
    </location>
</feature>
<reference evidence="5 6" key="1">
    <citation type="submission" date="2022-03" db="EMBL/GenBank/DDBJ databases">
        <title>Complete genome sequence of Lysobacter capsici VKM B-2533 and Lysobacter gummosus 10.1.1, promising sources of lytic agents.</title>
        <authorList>
            <person name="Tarlachkov S.V."/>
            <person name="Kudryakova I.V."/>
            <person name="Afoshin A.S."/>
            <person name="Leontyevskaya E.A."/>
            <person name="Leontyevskaya N.V."/>
        </authorList>
    </citation>
    <scope>NUCLEOTIDE SEQUENCE [LARGE SCALE GENOMIC DNA]</scope>
    <source>
        <strain evidence="5 6">10.1.1</strain>
    </source>
</reference>
<dbReference type="EMBL" id="CP093547">
    <property type="protein sequence ID" value="UNP28742.1"/>
    <property type="molecule type" value="Genomic_DNA"/>
</dbReference>
<keyword evidence="6" id="KW-1185">Reference proteome</keyword>
<dbReference type="SUPFAM" id="SSF48403">
    <property type="entry name" value="Ankyrin repeat"/>
    <property type="match status" value="1"/>
</dbReference>
<dbReference type="RefSeq" id="WP_237049778.1">
    <property type="nucleotide sequence ID" value="NZ_CP011131.1"/>
</dbReference>
<gene>
    <name evidence="5" type="ORF">MOV92_20015</name>
</gene>
<proteinExistence type="predicted"/>
<keyword evidence="4" id="KW-0732">Signal</keyword>
<dbReference type="InterPro" id="IPR002110">
    <property type="entry name" value="Ankyrin_rpt"/>
</dbReference>
<keyword evidence="2 3" id="KW-0040">ANK repeat</keyword>
<dbReference type="Proteomes" id="UP000829194">
    <property type="component" value="Chromosome"/>
</dbReference>